<dbReference type="EMBL" id="SRLO01001616">
    <property type="protein sequence ID" value="TNN36454.1"/>
    <property type="molecule type" value="Genomic_DNA"/>
</dbReference>
<feature type="region of interest" description="Disordered" evidence="1">
    <location>
        <begin position="147"/>
        <end position="232"/>
    </location>
</feature>
<evidence type="ECO:0000313" key="3">
    <source>
        <dbReference type="Proteomes" id="UP000314294"/>
    </source>
</evidence>
<feature type="region of interest" description="Disordered" evidence="1">
    <location>
        <begin position="274"/>
        <end position="299"/>
    </location>
</feature>
<keyword evidence="3" id="KW-1185">Reference proteome</keyword>
<name>A0A4Z2F6R5_9TELE</name>
<feature type="compositionally biased region" description="Basic and acidic residues" evidence="1">
    <location>
        <begin position="190"/>
        <end position="204"/>
    </location>
</feature>
<feature type="compositionally biased region" description="Low complexity" evidence="1">
    <location>
        <begin position="281"/>
        <end position="294"/>
    </location>
</feature>
<evidence type="ECO:0000313" key="2">
    <source>
        <dbReference type="EMBL" id="TNN36454.1"/>
    </source>
</evidence>
<accession>A0A4Z2F6R5</accession>
<reference evidence="2 3" key="1">
    <citation type="submission" date="2019-03" db="EMBL/GenBank/DDBJ databases">
        <title>First draft genome of Liparis tanakae, snailfish: a comprehensive survey of snailfish specific genes.</title>
        <authorList>
            <person name="Kim W."/>
            <person name="Song I."/>
            <person name="Jeong J.-H."/>
            <person name="Kim D."/>
            <person name="Kim S."/>
            <person name="Ryu S."/>
            <person name="Song J.Y."/>
            <person name="Lee S.K."/>
        </authorList>
    </citation>
    <scope>NUCLEOTIDE SEQUENCE [LARGE SCALE GENOMIC DNA]</scope>
    <source>
        <tissue evidence="2">Muscle</tissue>
    </source>
</reference>
<protein>
    <submittedName>
        <fullName evidence="2">Uncharacterized protein</fullName>
    </submittedName>
</protein>
<organism evidence="2 3">
    <name type="scientific">Liparis tanakae</name>
    <name type="common">Tanaka's snailfish</name>
    <dbReference type="NCBI Taxonomy" id="230148"/>
    <lineage>
        <taxon>Eukaryota</taxon>
        <taxon>Metazoa</taxon>
        <taxon>Chordata</taxon>
        <taxon>Craniata</taxon>
        <taxon>Vertebrata</taxon>
        <taxon>Euteleostomi</taxon>
        <taxon>Actinopterygii</taxon>
        <taxon>Neopterygii</taxon>
        <taxon>Teleostei</taxon>
        <taxon>Neoteleostei</taxon>
        <taxon>Acanthomorphata</taxon>
        <taxon>Eupercaria</taxon>
        <taxon>Perciformes</taxon>
        <taxon>Cottioidei</taxon>
        <taxon>Cottales</taxon>
        <taxon>Liparidae</taxon>
        <taxon>Liparis</taxon>
    </lineage>
</organism>
<evidence type="ECO:0000256" key="1">
    <source>
        <dbReference type="SAM" id="MobiDB-lite"/>
    </source>
</evidence>
<dbReference type="Proteomes" id="UP000314294">
    <property type="component" value="Unassembled WGS sequence"/>
</dbReference>
<gene>
    <name evidence="2" type="ORF">EYF80_053374</name>
</gene>
<proteinExistence type="predicted"/>
<dbReference type="AlphaFoldDB" id="A0A4Z2F6R5"/>
<sequence length="455" mass="50466">MMKMMMMMMKMMKKKMMSPVLGEEVHDVERVPVDHPDRQVEHRLSSFLKPTRQRLLYNQRSAPGGQERERSSNTLENRRWLVVLAVKSYVLVWLRDGLLQVHPLSVDLHQGQDVSGPDRLVQKLQARRGVGTEPPHEAPLRVLGRDEVLPGLPGGLTGEQSPLKGTHQQLGGPQHVQVQALDPGVVDPHLPVDPRALDTDEHPEVGGQPAPVQPRSSPGSAPVQLRSSPGPVPVHVPGAPQSQQPWLPLILFTSSTMALVSRLSLAGGALAWETTGETPGQQQQQHQVNNNNNNTRSSVDAQRSKVVLWGQRSKVVLWGQRSKVVLWRRATEDPGALGAVGLVALQLVEAVAGALLGLSRGLQRVSELSQLPPLPVLRLLDLDTTEEETPDTDDRCFRSKRNMCFSTDGFRLSTAFRPSWKKLKRTTSLEEDLDQEDLDQEDLGLFYLDQETWAS</sequence>
<comment type="caution">
    <text evidence="2">The sequence shown here is derived from an EMBL/GenBank/DDBJ whole genome shotgun (WGS) entry which is preliminary data.</text>
</comment>